<dbReference type="InterPro" id="IPR011344">
    <property type="entry name" value="ssDNA-bd"/>
</dbReference>
<organism evidence="3 4">
    <name type="scientific">Buddleja alternifolia</name>
    <dbReference type="NCBI Taxonomy" id="168488"/>
    <lineage>
        <taxon>Eukaryota</taxon>
        <taxon>Viridiplantae</taxon>
        <taxon>Streptophyta</taxon>
        <taxon>Embryophyta</taxon>
        <taxon>Tracheophyta</taxon>
        <taxon>Spermatophyta</taxon>
        <taxon>Magnoliopsida</taxon>
        <taxon>eudicotyledons</taxon>
        <taxon>Gunneridae</taxon>
        <taxon>Pentapetalae</taxon>
        <taxon>asterids</taxon>
        <taxon>lamiids</taxon>
        <taxon>Lamiales</taxon>
        <taxon>Scrophulariaceae</taxon>
        <taxon>Buddlejeae</taxon>
        <taxon>Buddleja</taxon>
    </lineage>
</organism>
<protein>
    <submittedName>
        <fullName evidence="3">Uncharacterized protein</fullName>
    </submittedName>
</protein>
<reference evidence="3" key="1">
    <citation type="submission" date="2019-10" db="EMBL/GenBank/DDBJ databases">
        <authorList>
            <person name="Zhang R."/>
            <person name="Pan Y."/>
            <person name="Wang J."/>
            <person name="Ma R."/>
            <person name="Yu S."/>
        </authorList>
    </citation>
    <scope>NUCLEOTIDE SEQUENCE</scope>
    <source>
        <strain evidence="3">LA-IB0</strain>
        <tissue evidence="3">Leaf</tissue>
    </source>
</reference>
<evidence type="ECO:0000256" key="2">
    <source>
        <dbReference type="SAM" id="MobiDB-lite"/>
    </source>
</evidence>
<evidence type="ECO:0000256" key="1">
    <source>
        <dbReference type="PROSITE-ProRule" id="PRU00252"/>
    </source>
</evidence>
<dbReference type="PANTHER" id="PTHR10302">
    <property type="entry name" value="SINGLE-STRANDED DNA-BINDING PROTEIN"/>
    <property type="match status" value="1"/>
</dbReference>
<sequence>MNLLARAKLSPHLIFFSPSPKRPIFYLHPLTALQQFNFYSTKTTLTRQSTKPRTQKSSESSSSFAQRIKKQSEALNYVWPKPQQIPYQAEVANFVNLIGYVKMPVLFEAASDGKHFATTVISIRNVGESNLLSIPVVFEGDLAHVVACHVKENDAVFVSGRLSAVPIRLVMSESLGKFHLVAENLNLVDEFEKNPVERVDNDVDFNKQLNDVIRSAKTKDESSPSVGNYVRPSMIADAEPEPEAKLYQKSGESVGKKPSVGNYVKPSMIADAEPEPEAKPYQKSGESVSKKPSVGNYVNPSMIADAEPEPEAKPYQKSGESVSKKPSVGNYVNPSMIADAEPEPEAKPYQKSGESVGQKKDGDQILDLWRDLVKNPRQWWDYRNHKSKGLVKERFPDFKQKGTGESLWISTAPKWVLPGIGRLEFDVKDVKPTAVLGGGGMKKFGKNDDSWKNLVENPDKWYDNRAKKRNPKAPDFKHKETGEALWVDKLPAWVLSRLPPIKDGQNTILRGS</sequence>
<name>A0AAV6XBG6_9LAMI</name>
<dbReference type="PANTHER" id="PTHR10302:SF23">
    <property type="entry name" value="PROTEIN OSB4, CHLOROPLASTIC"/>
    <property type="match status" value="1"/>
</dbReference>
<evidence type="ECO:0000313" key="3">
    <source>
        <dbReference type="EMBL" id="KAG8376523.1"/>
    </source>
</evidence>
<comment type="caution">
    <text evidence="3">The sequence shown here is derived from an EMBL/GenBank/DDBJ whole genome shotgun (WGS) entry which is preliminary data.</text>
</comment>
<gene>
    <name evidence="3" type="ORF">BUALT_Bualt09G0072200</name>
</gene>
<dbReference type="Proteomes" id="UP000826271">
    <property type="component" value="Unassembled WGS sequence"/>
</dbReference>
<keyword evidence="4" id="KW-1185">Reference proteome</keyword>
<dbReference type="PROSITE" id="PS50935">
    <property type="entry name" value="SSB"/>
    <property type="match status" value="1"/>
</dbReference>
<keyword evidence="1" id="KW-0238">DNA-binding</keyword>
<dbReference type="GO" id="GO:0003697">
    <property type="term" value="F:single-stranded DNA binding"/>
    <property type="evidence" value="ECO:0007669"/>
    <property type="project" value="InterPro"/>
</dbReference>
<dbReference type="GO" id="GO:0042645">
    <property type="term" value="C:mitochondrial nucleoid"/>
    <property type="evidence" value="ECO:0007669"/>
    <property type="project" value="TreeGrafter"/>
</dbReference>
<dbReference type="GO" id="GO:0006264">
    <property type="term" value="P:mitochondrial DNA replication"/>
    <property type="evidence" value="ECO:0007669"/>
    <property type="project" value="TreeGrafter"/>
</dbReference>
<proteinExistence type="predicted"/>
<evidence type="ECO:0000313" key="4">
    <source>
        <dbReference type="Proteomes" id="UP000826271"/>
    </source>
</evidence>
<dbReference type="EMBL" id="WHWC01000009">
    <property type="protein sequence ID" value="KAG8376523.1"/>
    <property type="molecule type" value="Genomic_DNA"/>
</dbReference>
<feature type="region of interest" description="Disordered" evidence="2">
    <location>
        <begin position="215"/>
        <end position="362"/>
    </location>
</feature>
<dbReference type="InterPro" id="IPR000424">
    <property type="entry name" value="Primosome_PriB/ssb"/>
</dbReference>
<dbReference type="AlphaFoldDB" id="A0AAV6XBG6"/>
<accession>A0AAV6XBG6</accession>